<evidence type="ECO:0000313" key="2">
    <source>
        <dbReference type="Proteomes" id="UP000281553"/>
    </source>
</evidence>
<keyword evidence="2" id="KW-1185">Reference proteome</keyword>
<dbReference type="OrthoDB" id="301415at2759"/>
<gene>
    <name evidence="1" type="ORF">DILT_LOCUS15145</name>
</gene>
<protein>
    <submittedName>
        <fullName evidence="1">Uncharacterized protein</fullName>
    </submittedName>
</protein>
<evidence type="ECO:0000313" key="1">
    <source>
        <dbReference type="EMBL" id="VDN28247.1"/>
    </source>
</evidence>
<accession>A0A3P7N092</accession>
<proteinExistence type="predicted"/>
<dbReference type="AlphaFoldDB" id="A0A3P7N092"/>
<name>A0A3P7N092_DIBLA</name>
<sequence length="77" mass="8389">MPVEHSADVQLEAQIYLAASQATGGRGLHNSLGEPERWQVRTHTREMPITAYGTVEFQGGPHATKARVSHLPLTSVL</sequence>
<dbReference type="EMBL" id="UYRU01077575">
    <property type="protein sequence ID" value="VDN28247.1"/>
    <property type="molecule type" value="Genomic_DNA"/>
</dbReference>
<dbReference type="Proteomes" id="UP000281553">
    <property type="component" value="Unassembled WGS sequence"/>
</dbReference>
<reference evidence="1 2" key="1">
    <citation type="submission" date="2018-11" db="EMBL/GenBank/DDBJ databases">
        <authorList>
            <consortium name="Pathogen Informatics"/>
        </authorList>
    </citation>
    <scope>NUCLEOTIDE SEQUENCE [LARGE SCALE GENOMIC DNA]</scope>
</reference>
<organism evidence="1 2">
    <name type="scientific">Dibothriocephalus latus</name>
    <name type="common">Fish tapeworm</name>
    <name type="synonym">Diphyllobothrium latum</name>
    <dbReference type="NCBI Taxonomy" id="60516"/>
    <lineage>
        <taxon>Eukaryota</taxon>
        <taxon>Metazoa</taxon>
        <taxon>Spiralia</taxon>
        <taxon>Lophotrochozoa</taxon>
        <taxon>Platyhelminthes</taxon>
        <taxon>Cestoda</taxon>
        <taxon>Eucestoda</taxon>
        <taxon>Diphyllobothriidea</taxon>
        <taxon>Diphyllobothriidae</taxon>
        <taxon>Dibothriocephalus</taxon>
    </lineage>
</organism>